<sequence length="129" mass="14683">MVVFNTELNSHFVIISASILNGIMKVGVRSSLNSRLTRIGMKSIQGPMAERIKDKTFLNQYRAMKRKWTVREPSDFFNKYLPNYVFTKTKTDENTHKALLGDISALLGDFFADFNNADECILSELNLAV</sequence>
<name>A2G6U3_TRIV3</name>
<keyword evidence="1" id="KW-0812">Transmembrane</keyword>
<dbReference type="InParanoid" id="A2G6U3"/>
<evidence type="ECO:0000313" key="2">
    <source>
        <dbReference type="EMBL" id="EAX87120.1"/>
    </source>
</evidence>
<dbReference type="EMBL" id="DS114507">
    <property type="protein sequence ID" value="EAX87120.1"/>
    <property type="molecule type" value="Genomic_DNA"/>
</dbReference>
<feature type="transmembrane region" description="Helical" evidence="1">
    <location>
        <begin position="12"/>
        <end position="32"/>
    </location>
</feature>
<proteinExistence type="predicted"/>
<keyword evidence="3" id="KW-1185">Reference proteome</keyword>
<evidence type="ECO:0000313" key="3">
    <source>
        <dbReference type="Proteomes" id="UP000001542"/>
    </source>
</evidence>
<reference evidence="2" key="1">
    <citation type="submission" date="2006-10" db="EMBL/GenBank/DDBJ databases">
        <authorList>
            <person name="Amadeo P."/>
            <person name="Zhao Q."/>
            <person name="Wortman J."/>
            <person name="Fraser-Liggett C."/>
            <person name="Carlton J."/>
        </authorList>
    </citation>
    <scope>NUCLEOTIDE SEQUENCE</scope>
    <source>
        <strain evidence="2">G3</strain>
    </source>
</reference>
<dbReference type="Proteomes" id="UP000001542">
    <property type="component" value="Unassembled WGS sequence"/>
</dbReference>
<dbReference type="RefSeq" id="XP_001300050.1">
    <property type="nucleotide sequence ID" value="XM_001300049.1"/>
</dbReference>
<organism evidence="2 3">
    <name type="scientific">Trichomonas vaginalis (strain ATCC PRA-98 / G3)</name>
    <dbReference type="NCBI Taxonomy" id="412133"/>
    <lineage>
        <taxon>Eukaryota</taxon>
        <taxon>Metamonada</taxon>
        <taxon>Parabasalia</taxon>
        <taxon>Trichomonadida</taxon>
        <taxon>Trichomonadidae</taxon>
        <taxon>Trichomonas</taxon>
    </lineage>
</organism>
<reference evidence="2" key="2">
    <citation type="journal article" date="2007" name="Science">
        <title>Draft genome sequence of the sexually transmitted pathogen Trichomonas vaginalis.</title>
        <authorList>
            <person name="Carlton J.M."/>
            <person name="Hirt R.P."/>
            <person name="Silva J.C."/>
            <person name="Delcher A.L."/>
            <person name="Schatz M."/>
            <person name="Zhao Q."/>
            <person name="Wortman J.R."/>
            <person name="Bidwell S.L."/>
            <person name="Alsmark U.C.M."/>
            <person name="Besteiro S."/>
            <person name="Sicheritz-Ponten T."/>
            <person name="Noel C.J."/>
            <person name="Dacks J.B."/>
            <person name="Foster P.G."/>
            <person name="Simillion C."/>
            <person name="Van de Peer Y."/>
            <person name="Miranda-Saavedra D."/>
            <person name="Barton G.J."/>
            <person name="Westrop G.D."/>
            <person name="Mueller S."/>
            <person name="Dessi D."/>
            <person name="Fiori P.L."/>
            <person name="Ren Q."/>
            <person name="Paulsen I."/>
            <person name="Zhang H."/>
            <person name="Bastida-Corcuera F.D."/>
            <person name="Simoes-Barbosa A."/>
            <person name="Brown M.T."/>
            <person name="Hayes R.D."/>
            <person name="Mukherjee M."/>
            <person name="Okumura C.Y."/>
            <person name="Schneider R."/>
            <person name="Smith A.J."/>
            <person name="Vanacova S."/>
            <person name="Villalvazo M."/>
            <person name="Haas B.J."/>
            <person name="Pertea M."/>
            <person name="Feldblyum T.V."/>
            <person name="Utterback T.R."/>
            <person name="Shu C.L."/>
            <person name="Osoegawa K."/>
            <person name="de Jong P.J."/>
            <person name="Hrdy I."/>
            <person name="Horvathova L."/>
            <person name="Zubacova Z."/>
            <person name="Dolezal P."/>
            <person name="Malik S.B."/>
            <person name="Logsdon J.M. Jr."/>
            <person name="Henze K."/>
            <person name="Gupta A."/>
            <person name="Wang C.C."/>
            <person name="Dunne R.L."/>
            <person name="Upcroft J.A."/>
            <person name="Upcroft P."/>
            <person name="White O."/>
            <person name="Salzberg S.L."/>
            <person name="Tang P."/>
            <person name="Chiu C.-H."/>
            <person name="Lee Y.-S."/>
            <person name="Embley T.M."/>
            <person name="Coombs G.H."/>
            <person name="Mottram J.C."/>
            <person name="Tachezy J."/>
            <person name="Fraser-Liggett C.M."/>
            <person name="Johnson P.J."/>
        </authorList>
    </citation>
    <scope>NUCLEOTIDE SEQUENCE [LARGE SCALE GENOMIC DNA]</scope>
    <source>
        <strain evidence="2">G3</strain>
    </source>
</reference>
<dbReference type="VEuPathDB" id="TrichDB:TVAGG3_0701840"/>
<dbReference type="VEuPathDB" id="TrichDB:TVAG_320470"/>
<dbReference type="KEGG" id="tva:4744772"/>
<dbReference type="AlphaFoldDB" id="A2G6U3"/>
<evidence type="ECO:0000256" key="1">
    <source>
        <dbReference type="SAM" id="Phobius"/>
    </source>
</evidence>
<gene>
    <name evidence="2" type="ORF">TVAG_320470</name>
</gene>
<protein>
    <submittedName>
        <fullName evidence="2">Uncharacterized protein</fullName>
    </submittedName>
</protein>
<keyword evidence="1" id="KW-0472">Membrane</keyword>
<keyword evidence="1" id="KW-1133">Transmembrane helix</keyword>
<accession>A2G6U3</accession>